<name>A0A5E4W086_9BURK</name>
<sequence>MKHRKESLTSDQANVLLTFARRHGRYWKKKLTDLWQTGRDDREPEGPLLRQIPNGGGHSLLVDFHLPNEVR</sequence>
<dbReference type="Proteomes" id="UP000396788">
    <property type="component" value="Unassembled WGS sequence"/>
</dbReference>
<dbReference type="AlphaFoldDB" id="A0A5E4W086"/>
<proteinExistence type="predicted"/>
<protein>
    <submittedName>
        <fullName evidence="1">Uncharacterized protein</fullName>
    </submittedName>
</protein>
<accession>A0A5E4W086</accession>
<dbReference type="EMBL" id="CABPRY010000006">
    <property type="protein sequence ID" value="VVE16964.1"/>
    <property type="molecule type" value="Genomic_DNA"/>
</dbReference>
<gene>
    <name evidence="1" type="ORF">PCE31107_02946</name>
</gene>
<evidence type="ECO:0000313" key="1">
    <source>
        <dbReference type="EMBL" id="VVE16964.1"/>
    </source>
</evidence>
<organism evidence="1 2">
    <name type="scientific">Pandoraea cepalis</name>
    <dbReference type="NCBI Taxonomy" id="2508294"/>
    <lineage>
        <taxon>Bacteria</taxon>
        <taxon>Pseudomonadati</taxon>
        <taxon>Pseudomonadota</taxon>
        <taxon>Betaproteobacteria</taxon>
        <taxon>Burkholderiales</taxon>
        <taxon>Burkholderiaceae</taxon>
        <taxon>Pandoraea</taxon>
    </lineage>
</organism>
<reference evidence="1 2" key="1">
    <citation type="submission" date="2019-08" db="EMBL/GenBank/DDBJ databases">
        <authorList>
            <person name="Peeters C."/>
        </authorList>
    </citation>
    <scope>NUCLEOTIDE SEQUENCE [LARGE SCALE GENOMIC DNA]</scope>
    <source>
        <strain evidence="1 2">LMG 31107</strain>
    </source>
</reference>
<dbReference type="RefSeq" id="WP_150609354.1">
    <property type="nucleotide sequence ID" value="NZ_CABPRY010000006.1"/>
</dbReference>
<evidence type="ECO:0000313" key="2">
    <source>
        <dbReference type="Proteomes" id="UP000396788"/>
    </source>
</evidence>